<dbReference type="InterPro" id="IPR029044">
    <property type="entry name" value="Nucleotide-diphossugar_trans"/>
</dbReference>
<evidence type="ECO:0000256" key="9">
    <source>
        <dbReference type="RuleBase" id="RU365020"/>
    </source>
</evidence>
<dbReference type="Gene3D" id="2.40.10.220">
    <property type="entry name" value="predicted glycosyltransferase like domains"/>
    <property type="match status" value="1"/>
</dbReference>
<dbReference type="PRINTS" id="PR01439">
    <property type="entry name" value="CELLSNTHASEA"/>
</dbReference>
<dbReference type="Pfam" id="PF13641">
    <property type="entry name" value="Glyco_tranf_2_3"/>
    <property type="match status" value="1"/>
</dbReference>
<name>A0A1H4T3R0_9BACT</name>
<dbReference type="UniPathway" id="UPA00694"/>
<evidence type="ECO:0000256" key="2">
    <source>
        <dbReference type="ARBA" id="ARBA00022475"/>
    </source>
</evidence>
<dbReference type="InterPro" id="IPR050321">
    <property type="entry name" value="Glycosyltr_2/OpgH_subfam"/>
</dbReference>
<keyword evidence="7 9" id="KW-1133">Transmembrane helix</keyword>
<evidence type="ECO:0000256" key="3">
    <source>
        <dbReference type="ARBA" id="ARBA00022519"/>
    </source>
</evidence>
<dbReference type="Gene3D" id="2.60.120.260">
    <property type="entry name" value="Galactose-binding domain-like"/>
    <property type="match status" value="2"/>
</dbReference>
<feature type="domain" description="PilZ" evidence="10">
    <location>
        <begin position="591"/>
        <end position="687"/>
    </location>
</feature>
<feature type="transmembrane region" description="Helical" evidence="9">
    <location>
        <begin position="434"/>
        <end position="453"/>
    </location>
</feature>
<dbReference type="NCBIfam" id="TIGR03030">
    <property type="entry name" value="CelA"/>
    <property type="match status" value="1"/>
</dbReference>
<organism evidence="11 12">
    <name type="scientific">Terriglobus roseus</name>
    <dbReference type="NCBI Taxonomy" id="392734"/>
    <lineage>
        <taxon>Bacteria</taxon>
        <taxon>Pseudomonadati</taxon>
        <taxon>Acidobacteriota</taxon>
        <taxon>Terriglobia</taxon>
        <taxon>Terriglobales</taxon>
        <taxon>Acidobacteriaceae</taxon>
        <taxon>Terriglobus</taxon>
    </lineage>
</organism>
<feature type="transmembrane region" description="Helical" evidence="9">
    <location>
        <begin position="16"/>
        <end position="37"/>
    </location>
</feature>
<dbReference type="Pfam" id="PF03170">
    <property type="entry name" value="BcsB"/>
    <property type="match status" value="1"/>
</dbReference>
<dbReference type="PANTHER" id="PTHR43867:SF2">
    <property type="entry name" value="CELLULOSE SYNTHASE CATALYTIC SUBUNIT A [UDP-FORMING]"/>
    <property type="match status" value="1"/>
</dbReference>
<feature type="transmembrane region" description="Helical" evidence="9">
    <location>
        <begin position="1498"/>
        <end position="1521"/>
    </location>
</feature>
<comment type="catalytic activity">
    <reaction evidence="9">
        <text>[(1-&gt;4)-beta-D-glucosyl](n) + UDP-alpha-D-glucose = [(1-&gt;4)-beta-D-glucosyl](n+1) + UDP + H(+)</text>
        <dbReference type="Rhea" id="RHEA:19929"/>
        <dbReference type="Rhea" id="RHEA-COMP:10033"/>
        <dbReference type="Rhea" id="RHEA-COMP:10034"/>
        <dbReference type="ChEBI" id="CHEBI:15378"/>
        <dbReference type="ChEBI" id="CHEBI:18246"/>
        <dbReference type="ChEBI" id="CHEBI:58223"/>
        <dbReference type="ChEBI" id="CHEBI:58885"/>
        <dbReference type="EC" id="2.4.1.12"/>
    </reaction>
</comment>
<keyword evidence="2 9" id="KW-1003">Cell membrane</keyword>
<keyword evidence="9" id="KW-0135">Cellulose biosynthesis</keyword>
<keyword evidence="9" id="KW-0973">c-di-GMP</keyword>
<proteinExistence type="predicted"/>
<keyword evidence="5 9" id="KW-0808">Transferase</keyword>
<feature type="transmembrane region" description="Helical" evidence="9">
    <location>
        <begin position="106"/>
        <end position="129"/>
    </location>
</feature>
<protein>
    <recommendedName>
        <fullName evidence="9">Cellulose synthase catalytic subunit [UDP-forming]</fullName>
        <ecNumber evidence="9">2.4.1.12</ecNumber>
    </recommendedName>
</protein>
<evidence type="ECO:0000256" key="8">
    <source>
        <dbReference type="ARBA" id="ARBA00023136"/>
    </source>
</evidence>
<dbReference type="PANTHER" id="PTHR43867">
    <property type="entry name" value="CELLULOSE SYNTHASE CATALYTIC SUBUNIT A [UDP-FORMING]"/>
    <property type="match status" value="1"/>
</dbReference>
<dbReference type="InterPro" id="IPR003919">
    <property type="entry name" value="Cell_synth_A"/>
</dbReference>
<dbReference type="SUPFAM" id="SSF141371">
    <property type="entry name" value="PilZ domain-like"/>
    <property type="match status" value="1"/>
</dbReference>
<dbReference type="Pfam" id="PF07238">
    <property type="entry name" value="PilZ"/>
    <property type="match status" value="1"/>
</dbReference>
<dbReference type="GO" id="GO:0006011">
    <property type="term" value="P:UDP-alpha-D-glucose metabolic process"/>
    <property type="evidence" value="ECO:0007669"/>
    <property type="project" value="InterPro"/>
</dbReference>
<gene>
    <name evidence="11" type="ORF">SAMN05443244_3639</name>
</gene>
<evidence type="ECO:0000256" key="1">
    <source>
        <dbReference type="ARBA" id="ARBA00004127"/>
    </source>
</evidence>
<sequence length="1533" mass="169222">MTQTRLWKQFESGDNVLLTVLRIVVVCVSIGVLLYAGALELTWPQQAVLGVVSVLIAVWMDRSSSSYLITLTLMMASCYSTFRYAYWRIETVIQFFRNPSTQWNALDAFFIGTLVFAEAYAFSILYLGYMQTLWPLRRTPVPLPDDPQEWPEIDLLIPTYNEPLSVVRYTALAAMHIDWPADKLNVYVLDDGKREEFRVFCEEAGIGYMTRDDNQHAKAGNINRALKRLKAPLVAIFDSDHVPTRSFLQVTVGWFVRDEKLGMLQTPHHFYSPDPFERNLGQFRTIPNEGELFYGIVQDGNDFWNATFFCGSCAVLRRTALDEIGGIAVETVTEDAHTSLRMQMNGWNTAYINIPQAAGLATERLSGHVKQRIRWARGMIQILRADNPLFAHGLKPMQRLCYFNAMTHFLYGLPRMIFLFAPLIYLVLGHTNVPGYWAAILAYAFPHLVLSSMTNSRIQGQHRHSFWNEIYETVLAPYILFPTLMAVINPKLGSFNVTAKGGVVNRRFFDSRIALPFLTILAFNFLGMLCAIPRYWQFPVFHGGLLASVLNVPANMYDGAHPGTIVMNLIWTLFNTLILGVACGVAWENQQRRQTVRVTMQVPATIQLPDGALITGVTADVSSGGVMMETDEPADLRGGEPVRIHFPVLDGEESLPATIVRVSGTELRAQFDPLSIPEEEALTQVLYSRADTWLGWGEARDADRPLKSLWLIMTLAVIGLRETLRGLMNNSHGSSADAPKSRLVASVAPLGLILAIGLGLMMPARPAHAQSLPSANVTQAARGGAANLAADVPGIIPGSAPVAKSMPAGQFDNVFTLQDVGVADTIVLRGVDAYHSVYFAVPQTQIVKTAKLKLRFHFSPGLLPALSHLKVSINGTLFATLPVTSQPDFAGLPADLSPRQKVAESQKLSVRRTSENNALLEATLEMPAEMLVRDNQITFEFIGHYTLQCEDPTHSTLWSHVDNSSSIELTGNLLPLQDDLKLLPLPFYDAAVNLHPVVPIVFLNQPSTRAMQAAGIVASYFGMLTDYRNVRFPVSLGQIPQGNVIVISENAGELPASLNVQGTSGPTVAMRTNPSDPYSKVLILTGGNANDVVTAAQALSLSRDVWQGNQVSVTLRHPPRSEPDDAPRWMSTEKITDVGQLMNQGDLQGDGSVPLGIFMRLPPDLYYGSRENLPFHMDYRYNPVPLANESTLQVYMNGAYVSSTPMPHADRASARLETEIPVPRMNMRPFSQTMSLKFVFQMAKKNKCQDTAPLNLQAAIIKDSYLDIRGIPHLAVLPDLELFSNAGFPFTRFKDLSETTVILPENPGADEIEMFLTLLGHFGAATGYPAIDVTVAGPEGLKADGKKDYIVLGTVEDQTAFSTLNGHLPVQIGTGGVKISDTQGFFAPLEHAWWKVRSSDQVKSAELEVSGALPDALIEGIEWPARSKRSVVMIAVRDHSVIPTFLSTYLRVSSTSDISQSVSVMHGTQFVSYRIGNDVYKVGSLSILTRLQMFFSEFPASVVLLVIAACIVLAALIRVALRRRARLRLQGED</sequence>
<dbReference type="SUPFAM" id="SSF53448">
    <property type="entry name" value="Nucleotide-diphospho-sugar transferases"/>
    <property type="match status" value="1"/>
</dbReference>
<reference evidence="11 12" key="1">
    <citation type="submission" date="2016-10" db="EMBL/GenBank/DDBJ databases">
        <authorList>
            <person name="de Groot N.N."/>
        </authorList>
    </citation>
    <scope>NUCLEOTIDE SEQUENCE [LARGE SCALE GENOMIC DNA]</scope>
    <source>
        <strain evidence="11 12">AB35.6</strain>
    </source>
</reference>
<evidence type="ECO:0000256" key="6">
    <source>
        <dbReference type="ARBA" id="ARBA00022692"/>
    </source>
</evidence>
<keyword evidence="6 9" id="KW-0812">Transmembrane</keyword>
<dbReference type="OrthoDB" id="154460at2"/>
<dbReference type="GO" id="GO:0035438">
    <property type="term" value="F:cyclic-di-GMP binding"/>
    <property type="evidence" value="ECO:0007669"/>
    <property type="project" value="InterPro"/>
</dbReference>
<evidence type="ECO:0000256" key="7">
    <source>
        <dbReference type="ARBA" id="ARBA00022989"/>
    </source>
</evidence>
<dbReference type="InterPro" id="IPR018513">
    <property type="entry name" value="Cell_synthase_bac"/>
</dbReference>
<evidence type="ECO:0000256" key="5">
    <source>
        <dbReference type="ARBA" id="ARBA00022679"/>
    </source>
</evidence>
<dbReference type="CDD" id="cd06421">
    <property type="entry name" value="CESA_CelA_like"/>
    <property type="match status" value="1"/>
</dbReference>
<evidence type="ECO:0000256" key="4">
    <source>
        <dbReference type="ARBA" id="ARBA00022676"/>
    </source>
</evidence>
<keyword evidence="8 9" id="KW-0472">Membrane</keyword>
<dbReference type="Proteomes" id="UP000182409">
    <property type="component" value="Unassembled WGS sequence"/>
</dbReference>
<dbReference type="GO" id="GO:0030244">
    <property type="term" value="P:cellulose biosynthetic process"/>
    <property type="evidence" value="ECO:0007669"/>
    <property type="project" value="UniProtKB-KW"/>
</dbReference>
<keyword evidence="3 9" id="KW-0997">Cell inner membrane</keyword>
<dbReference type="RefSeq" id="WP_074655371.1">
    <property type="nucleotide sequence ID" value="NZ_FNSD01000001.1"/>
</dbReference>
<dbReference type="InterPro" id="IPR009875">
    <property type="entry name" value="PilZ_domain"/>
</dbReference>
<feature type="transmembrane region" description="Helical" evidence="9">
    <location>
        <begin position="409"/>
        <end position="428"/>
    </location>
</feature>
<dbReference type="GO" id="GO:0016760">
    <property type="term" value="F:cellulose synthase (UDP-forming) activity"/>
    <property type="evidence" value="ECO:0007669"/>
    <property type="project" value="UniProtKB-EC"/>
</dbReference>
<dbReference type="GO" id="GO:0005886">
    <property type="term" value="C:plasma membrane"/>
    <property type="evidence" value="ECO:0007669"/>
    <property type="project" value="UniProtKB-SubCell"/>
</dbReference>
<feature type="transmembrane region" description="Helical" evidence="9">
    <location>
        <begin position="513"/>
        <end position="536"/>
    </location>
</feature>
<comment type="cofactor">
    <cofactor evidence="9">
        <name>Mg(2+)</name>
        <dbReference type="ChEBI" id="CHEBI:18420"/>
    </cofactor>
</comment>
<evidence type="ECO:0000313" key="11">
    <source>
        <dbReference type="EMBL" id="SEC51103.1"/>
    </source>
</evidence>
<keyword evidence="4 9" id="KW-0328">Glycosyltransferase</keyword>
<feature type="transmembrane region" description="Helical" evidence="9">
    <location>
        <begin position="565"/>
        <end position="587"/>
    </location>
</feature>
<comment type="pathway">
    <text evidence="9">Glycan metabolism; bacterial cellulose biosynthesis.</text>
</comment>
<evidence type="ECO:0000313" key="12">
    <source>
        <dbReference type="Proteomes" id="UP000182409"/>
    </source>
</evidence>
<feature type="transmembrane region" description="Helical" evidence="9">
    <location>
        <begin position="743"/>
        <end position="764"/>
    </location>
</feature>
<dbReference type="EMBL" id="FNSD01000001">
    <property type="protein sequence ID" value="SEC51103.1"/>
    <property type="molecule type" value="Genomic_DNA"/>
</dbReference>
<accession>A0A1H4T3R0</accession>
<dbReference type="Gene3D" id="3.90.550.10">
    <property type="entry name" value="Spore Coat Polysaccharide Biosynthesis Protein SpsA, Chain A"/>
    <property type="match status" value="1"/>
</dbReference>
<feature type="transmembrane region" description="Helical" evidence="9">
    <location>
        <begin position="67"/>
        <end position="86"/>
    </location>
</feature>
<dbReference type="EC" id="2.4.1.12" evidence="9"/>
<comment type="subcellular location">
    <subcellularLocation>
        <location evidence="9">Cell inner membrane</location>
    </subcellularLocation>
    <subcellularLocation>
        <location evidence="1">Endomembrane system</location>
        <topology evidence="1">Multi-pass membrane protein</topology>
    </subcellularLocation>
</comment>
<evidence type="ECO:0000259" key="10">
    <source>
        <dbReference type="Pfam" id="PF07238"/>
    </source>
</evidence>
<comment type="function">
    <text evidence="9">Catalytic subunit of cellulose synthase. It polymerizes uridine 5'-diphosphate glucose to cellulose.</text>
</comment>